<dbReference type="OrthoDB" id="5978546at2759"/>
<dbReference type="PROSITE" id="PS50209">
    <property type="entry name" value="CARD"/>
    <property type="match status" value="1"/>
</dbReference>
<dbReference type="GO" id="GO:0042981">
    <property type="term" value="P:regulation of apoptotic process"/>
    <property type="evidence" value="ECO:0007669"/>
    <property type="project" value="InterPro"/>
</dbReference>
<dbReference type="Proteomes" id="UP000515163">
    <property type="component" value="Unplaced"/>
</dbReference>
<evidence type="ECO:0000259" key="1">
    <source>
        <dbReference type="PROSITE" id="PS50017"/>
    </source>
</evidence>
<dbReference type="InParanoid" id="A0A6P8IAZ5"/>
<organism evidence="3 4">
    <name type="scientific">Actinia tenebrosa</name>
    <name type="common">Australian red waratah sea anemone</name>
    <dbReference type="NCBI Taxonomy" id="6105"/>
    <lineage>
        <taxon>Eukaryota</taxon>
        <taxon>Metazoa</taxon>
        <taxon>Cnidaria</taxon>
        <taxon>Anthozoa</taxon>
        <taxon>Hexacorallia</taxon>
        <taxon>Actiniaria</taxon>
        <taxon>Actiniidae</taxon>
        <taxon>Actinia</taxon>
    </lineage>
</organism>
<dbReference type="SMART" id="SM00114">
    <property type="entry name" value="CARD"/>
    <property type="match status" value="2"/>
</dbReference>
<reference evidence="4" key="1">
    <citation type="submission" date="2025-08" db="UniProtKB">
        <authorList>
            <consortium name="RefSeq"/>
        </authorList>
    </citation>
    <scope>IDENTIFICATION</scope>
    <source>
        <tissue evidence="4">Tentacle</tissue>
    </source>
</reference>
<dbReference type="Pfam" id="PF00531">
    <property type="entry name" value="Death"/>
    <property type="match status" value="1"/>
</dbReference>
<feature type="domain" description="CARD" evidence="2">
    <location>
        <begin position="8"/>
        <end position="95"/>
    </location>
</feature>
<dbReference type="Pfam" id="PF00619">
    <property type="entry name" value="CARD"/>
    <property type="match status" value="1"/>
</dbReference>
<proteinExistence type="predicted"/>
<dbReference type="RefSeq" id="XP_031562462.1">
    <property type="nucleotide sequence ID" value="XM_031706602.1"/>
</dbReference>
<name>A0A6P8IAZ5_ACTTE</name>
<dbReference type="PANTHER" id="PTHR15034:SF5">
    <property type="entry name" value="DEATH DOMAIN-CONTAINING PROTEIN CRADD"/>
    <property type="match status" value="1"/>
</dbReference>
<dbReference type="GO" id="GO:0007165">
    <property type="term" value="P:signal transduction"/>
    <property type="evidence" value="ECO:0007669"/>
    <property type="project" value="InterPro"/>
</dbReference>
<feature type="domain" description="Death" evidence="1">
    <location>
        <begin position="443"/>
        <end position="506"/>
    </location>
</feature>
<dbReference type="GO" id="GO:0070513">
    <property type="term" value="F:death domain binding"/>
    <property type="evidence" value="ECO:0007669"/>
    <property type="project" value="InterPro"/>
</dbReference>
<sequence length="506" mass="58112">MAEAAEVMTKKHREILRRHRLELVENLQPLKLLSHLTSVLSQEDEEEIRAERTTTEQARCLLDLLPRRGDKAFEAFVRALEKTQRFLAIPIAEEGEIELLKTKHGYNEHAMQPEHKEILRSSKEVLKQINLKKVLRLMTFVFDKEDKEAIDSNTTGDAKLDEFVTILGKKEDKAFDHFIEILNITDPSIAKFLVKEKTSSNTSNEKELTNPTQILNPEDDTEIRKVKDKLASFCQKTNENEGWKSLAQHFQVPPDKVDSSFNPTNAVLNLLPTRKVGELKSALTHLGMTANIECLMNDLGRQPDTTDSPGSTNPVNNLVENTKNLSIADKSKTPKESKTLKPVETFGDLSDENQERLLAEIEAEELELKYSFEIPPHDQWQKYKIRELTKLLRKNKMKKTIEWMKDNLPKGVTGPYFDENTNVRDLPYSARSKLTVQLCAHNENWKILASHLGLSNTEIQYFDSHRFRNPADEVLRQWETKRNTSVGELYDILVFLNMPVIADSVL</sequence>
<dbReference type="Gene3D" id="1.10.533.10">
    <property type="entry name" value="Death Domain, Fas"/>
    <property type="match status" value="3"/>
</dbReference>
<dbReference type="GeneID" id="116298219"/>
<accession>A0A6P8IAZ5</accession>
<dbReference type="AlphaFoldDB" id="A0A6P8IAZ5"/>
<protein>
    <submittedName>
        <fullName evidence="4">Uncharacterized protein LOC116298219 isoform X1</fullName>
    </submittedName>
</protein>
<evidence type="ECO:0000259" key="2">
    <source>
        <dbReference type="PROSITE" id="PS50209"/>
    </source>
</evidence>
<dbReference type="GO" id="GO:0002020">
    <property type="term" value="F:protease binding"/>
    <property type="evidence" value="ECO:0007669"/>
    <property type="project" value="InterPro"/>
</dbReference>
<dbReference type="PROSITE" id="PS50017">
    <property type="entry name" value="DEATH_DOMAIN"/>
    <property type="match status" value="1"/>
</dbReference>
<dbReference type="InterPro" id="IPR011029">
    <property type="entry name" value="DEATH-like_dom_sf"/>
</dbReference>
<dbReference type="KEGG" id="aten:116298219"/>
<dbReference type="SUPFAM" id="SSF47986">
    <property type="entry name" value="DEATH domain"/>
    <property type="match status" value="3"/>
</dbReference>
<evidence type="ECO:0000313" key="4">
    <source>
        <dbReference type="RefSeq" id="XP_031562462.1"/>
    </source>
</evidence>
<keyword evidence="3" id="KW-1185">Reference proteome</keyword>
<dbReference type="InterPro" id="IPR001315">
    <property type="entry name" value="CARD"/>
</dbReference>
<dbReference type="InterPro" id="IPR000488">
    <property type="entry name" value="Death_dom"/>
</dbReference>
<dbReference type="PANTHER" id="PTHR15034">
    <property type="entry name" value="DEATH DOMAIN-CONTAINING PROTEIN CRADD"/>
    <property type="match status" value="1"/>
</dbReference>
<evidence type="ECO:0000313" key="3">
    <source>
        <dbReference type="Proteomes" id="UP000515163"/>
    </source>
</evidence>
<dbReference type="CDD" id="cd01671">
    <property type="entry name" value="CARD"/>
    <property type="match status" value="2"/>
</dbReference>
<dbReference type="InterPro" id="IPR037939">
    <property type="entry name" value="CRADD"/>
</dbReference>
<gene>
    <name evidence="4" type="primary">LOC116298219</name>
</gene>